<feature type="transmembrane region" description="Helical" evidence="7">
    <location>
        <begin position="171"/>
        <end position="191"/>
    </location>
</feature>
<dbReference type="EMBL" id="CP001848">
    <property type="protein sequence ID" value="ADB17134.1"/>
    <property type="molecule type" value="Genomic_DNA"/>
</dbReference>
<dbReference type="GO" id="GO:0005886">
    <property type="term" value="C:plasma membrane"/>
    <property type="evidence" value="ECO:0007669"/>
    <property type="project" value="UniProtKB-SubCell"/>
</dbReference>
<dbReference type="InterPro" id="IPR050790">
    <property type="entry name" value="ExbB/TolQ_transport"/>
</dbReference>
<accession>D2R4R8</accession>
<sequence length="274" mass="29519" precursor="true">MRLRTKILRFVAATSSHLRSVATLTLLGLAASASAQESMADVAAGEATIPTKNLLDVFYDGGPLMYPIGLSSFVLMIFVFERFISLRRGRVIPKPFVKRFIEQLREGQLDREKAVALCEQNKSPVAVVFAAAAKKWGRTAVEVEQAILDSGERVTNQLRRHLRLLNGISQVSPLLGLLGTVLGMISSFNAIATAEASGQREALAGGIAEALITTAAGMLVAIPALIAYLYFVGRVDQHITEIDMLGQQVVELISSDALEQSSRAARKERAKAAA</sequence>
<dbReference type="AlphaFoldDB" id="D2R4R8"/>
<evidence type="ECO:0000256" key="7">
    <source>
        <dbReference type="SAM" id="Phobius"/>
    </source>
</evidence>
<dbReference type="Pfam" id="PF01618">
    <property type="entry name" value="MotA_ExbB"/>
    <property type="match status" value="1"/>
</dbReference>
<feature type="signal peptide" evidence="8">
    <location>
        <begin position="1"/>
        <end position="35"/>
    </location>
</feature>
<dbReference type="PANTHER" id="PTHR30625:SF11">
    <property type="entry name" value="MOTA_TOLQ_EXBB PROTON CHANNEL DOMAIN-CONTAINING PROTEIN"/>
    <property type="match status" value="1"/>
</dbReference>
<evidence type="ECO:0000256" key="3">
    <source>
        <dbReference type="ARBA" id="ARBA00022692"/>
    </source>
</evidence>
<keyword evidence="6" id="KW-0653">Protein transport</keyword>
<feature type="transmembrane region" description="Helical" evidence="7">
    <location>
        <begin position="211"/>
        <end position="231"/>
    </location>
</feature>
<dbReference type="PANTHER" id="PTHR30625">
    <property type="entry name" value="PROTEIN TOLQ"/>
    <property type="match status" value="1"/>
</dbReference>
<dbReference type="STRING" id="530564.Psta_2465"/>
<evidence type="ECO:0000256" key="4">
    <source>
        <dbReference type="ARBA" id="ARBA00022989"/>
    </source>
</evidence>
<dbReference type="KEGG" id="psl:Psta_2465"/>
<evidence type="ECO:0000256" key="5">
    <source>
        <dbReference type="ARBA" id="ARBA00023136"/>
    </source>
</evidence>
<dbReference type="eggNOG" id="COG0811">
    <property type="taxonomic scope" value="Bacteria"/>
</dbReference>
<dbReference type="Proteomes" id="UP000001887">
    <property type="component" value="Chromosome"/>
</dbReference>
<comment type="subcellular location">
    <subcellularLocation>
        <location evidence="1">Cell membrane</location>
        <topology evidence="1">Multi-pass membrane protein</topology>
    </subcellularLocation>
    <subcellularLocation>
        <location evidence="6">Membrane</location>
        <topology evidence="6">Multi-pass membrane protein</topology>
    </subcellularLocation>
</comment>
<evidence type="ECO:0000256" key="1">
    <source>
        <dbReference type="ARBA" id="ARBA00004651"/>
    </source>
</evidence>
<dbReference type="InterPro" id="IPR002898">
    <property type="entry name" value="MotA_ExbB_proton_chnl"/>
</dbReference>
<dbReference type="GO" id="GO:0017038">
    <property type="term" value="P:protein import"/>
    <property type="evidence" value="ECO:0007669"/>
    <property type="project" value="TreeGrafter"/>
</dbReference>
<reference evidence="10 11" key="1">
    <citation type="journal article" date="2009" name="Stand. Genomic Sci.">
        <title>Complete genome sequence of Pirellula staleyi type strain (ATCC 27377).</title>
        <authorList>
            <person name="Clum A."/>
            <person name="Tindall B.J."/>
            <person name="Sikorski J."/>
            <person name="Ivanova N."/>
            <person name="Mavrommatis K."/>
            <person name="Lucas S."/>
            <person name="Glavina del Rio T."/>
            <person name="Nolan M."/>
            <person name="Chen F."/>
            <person name="Tice H."/>
            <person name="Pitluck S."/>
            <person name="Cheng J.F."/>
            <person name="Chertkov O."/>
            <person name="Brettin T."/>
            <person name="Han C."/>
            <person name="Detter J.C."/>
            <person name="Kuske C."/>
            <person name="Bruce D."/>
            <person name="Goodwin L."/>
            <person name="Ovchinikova G."/>
            <person name="Pati A."/>
            <person name="Mikhailova N."/>
            <person name="Chen A."/>
            <person name="Palaniappan K."/>
            <person name="Land M."/>
            <person name="Hauser L."/>
            <person name="Chang Y.J."/>
            <person name="Jeffries C.D."/>
            <person name="Chain P."/>
            <person name="Rohde M."/>
            <person name="Goker M."/>
            <person name="Bristow J."/>
            <person name="Eisen J.A."/>
            <person name="Markowitz V."/>
            <person name="Hugenholtz P."/>
            <person name="Kyrpides N.C."/>
            <person name="Klenk H.P."/>
            <person name="Lapidus A."/>
        </authorList>
    </citation>
    <scope>NUCLEOTIDE SEQUENCE [LARGE SCALE GENOMIC DNA]</scope>
    <source>
        <strain evidence="11">ATCC 27377 / DSM 6068 / ICPB 4128</strain>
    </source>
</reference>
<evidence type="ECO:0000259" key="9">
    <source>
        <dbReference type="Pfam" id="PF01618"/>
    </source>
</evidence>
<evidence type="ECO:0000256" key="6">
    <source>
        <dbReference type="RuleBase" id="RU004057"/>
    </source>
</evidence>
<keyword evidence="6" id="KW-0813">Transport</keyword>
<evidence type="ECO:0000313" key="11">
    <source>
        <dbReference type="Proteomes" id="UP000001887"/>
    </source>
</evidence>
<name>D2R4R8_PIRSD</name>
<keyword evidence="5 7" id="KW-0472">Membrane</keyword>
<proteinExistence type="inferred from homology"/>
<keyword evidence="8" id="KW-0732">Signal</keyword>
<keyword evidence="11" id="KW-1185">Reference proteome</keyword>
<feature type="transmembrane region" description="Helical" evidence="7">
    <location>
        <begin position="64"/>
        <end position="84"/>
    </location>
</feature>
<gene>
    <name evidence="10" type="ordered locus">Psta_2465</name>
</gene>
<keyword evidence="3 7" id="KW-0812">Transmembrane</keyword>
<evidence type="ECO:0000313" key="10">
    <source>
        <dbReference type="EMBL" id="ADB17134.1"/>
    </source>
</evidence>
<comment type="similarity">
    <text evidence="6">Belongs to the exbB/tolQ family.</text>
</comment>
<evidence type="ECO:0000256" key="8">
    <source>
        <dbReference type="SAM" id="SignalP"/>
    </source>
</evidence>
<dbReference type="HOGENOM" id="CLU_053325_4_0_0"/>
<organism evidence="10 11">
    <name type="scientific">Pirellula staleyi (strain ATCC 27377 / DSM 6068 / ICPB 4128)</name>
    <name type="common">Pirella staleyi</name>
    <dbReference type="NCBI Taxonomy" id="530564"/>
    <lineage>
        <taxon>Bacteria</taxon>
        <taxon>Pseudomonadati</taxon>
        <taxon>Planctomycetota</taxon>
        <taxon>Planctomycetia</taxon>
        <taxon>Pirellulales</taxon>
        <taxon>Pirellulaceae</taxon>
        <taxon>Pirellula</taxon>
    </lineage>
</organism>
<evidence type="ECO:0000256" key="2">
    <source>
        <dbReference type="ARBA" id="ARBA00022475"/>
    </source>
</evidence>
<feature type="chain" id="PRO_5003036198" evidence="8">
    <location>
        <begin position="36"/>
        <end position="274"/>
    </location>
</feature>
<keyword evidence="4 7" id="KW-1133">Transmembrane helix</keyword>
<dbReference type="OrthoDB" id="4045at2"/>
<feature type="domain" description="MotA/TolQ/ExbB proton channel" evidence="9">
    <location>
        <begin position="123"/>
        <end position="244"/>
    </location>
</feature>
<protein>
    <submittedName>
        <fullName evidence="10">MotA/TolQ/ExbB proton channel</fullName>
    </submittedName>
</protein>
<keyword evidence="2" id="KW-1003">Cell membrane</keyword>